<evidence type="ECO:0008006" key="4">
    <source>
        <dbReference type="Google" id="ProtNLM"/>
    </source>
</evidence>
<evidence type="ECO:0000313" key="2">
    <source>
        <dbReference type="EMBL" id="CAE6751313.1"/>
    </source>
</evidence>
<gene>
    <name evidence="2" type="ORF">NSPZN2_30186</name>
</gene>
<feature type="transmembrane region" description="Helical" evidence="1">
    <location>
        <begin position="38"/>
        <end position="55"/>
    </location>
</feature>
<name>A0ABM8RG49_9BACT</name>
<reference evidence="2 3" key="1">
    <citation type="submission" date="2021-02" db="EMBL/GenBank/DDBJ databases">
        <authorList>
            <person name="Han P."/>
        </authorList>
    </citation>
    <scope>NUCLEOTIDE SEQUENCE [LARGE SCALE GENOMIC DNA]</scope>
    <source>
        <strain evidence="2">Candidatus Nitrospira sp. ZN2</strain>
    </source>
</reference>
<evidence type="ECO:0000256" key="1">
    <source>
        <dbReference type="SAM" id="Phobius"/>
    </source>
</evidence>
<feature type="transmembrane region" description="Helical" evidence="1">
    <location>
        <begin position="12"/>
        <end position="32"/>
    </location>
</feature>
<organism evidence="2 3">
    <name type="scientific">Nitrospira defluvii</name>
    <dbReference type="NCBI Taxonomy" id="330214"/>
    <lineage>
        <taxon>Bacteria</taxon>
        <taxon>Pseudomonadati</taxon>
        <taxon>Nitrospirota</taxon>
        <taxon>Nitrospiria</taxon>
        <taxon>Nitrospirales</taxon>
        <taxon>Nitrospiraceae</taxon>
        <taxon>Nitrospira</taxon>
    </lineage>
</organism>
<dbReference type="EMBL" id="CAJNBJ010000016">
    <property type="protein sequence ID" value="CAE6751313.1"/>
    <property type="molecule type" value="Genomic_DNA"/>
</dbReference>
<dbReference type="RefSeq" id="WP_213042383.1">
    <property type="nucleotide sequence ID" value="NZ_CAJNBJ010000016.1"/>
</dbReference>
<sequence>MTSRPWAILRDAGIVYGLTFAAGIGMASIGVTLQSSPWTAYLANLLSGALGFLASGIRVNSDRVEHLAWVAATLWTCNLLNVALRLQSTASWIHSGITVILMVALGGTLSMMLTPPAPFHRHKRVDGLHKPPVR</sequence>
<protein>
    <recommendedName>
        <fullName evidence="4">DUF4383 domain-containing protein</fullName>
    </recommendedName>
</protein>
<keyword evidence="1" id="KW-0472">Membrane</keyword>
<keyword evidence="3" id="KW-1185">Reference proteome</keyword>
<proteinExistence type="predicted"/>
<feature type="transmembrane region" description="Helical" evidence="1">
    <location>
        <begin position="67"/>
        <end position="86"/>
    </location>
</feature>
<dbReference type="Proteomes" id="UP000675880">
    <property type="component" value="Unassembled WGS sequence"/>
</dbReference>
<feature type="transmembrane region" description="Helical" evidence="1">
    <location>
        <begin position="92"/>
        <end position="114"/>
    </location>
</feature>
<keyword evidence="1" id="KW-1133">Transmembrane helix</keyword>
<accession>A0ABM8RG49</accession>
<comment type="caution">
    <text evidence="2">The sequence shown here is derived from an EMBL/GenBank/DDBJ whole genome shotgun (WGS) entry which is preliminary data.</text>
</comment>
<keyword evidence="1" id="KW-0812">Transmembrane</keyword>
<evidence type="ECO:0000313" key="3">
    <source>
        <dbReference type="Proteomes" id="UP000675880"/>
    </source>
</evidence>